<evidence type="ECO:0000313" key="8">
    <source>
        <dbReference type="EMBL" id="CAI8048634.1"/>
    </source>
</evidence>
<keyword evidence="2" id="KW-1134">Transmembrane beta strand</keyword>
<gene>
    <name evidence="8" type="ORF">GBAR_LOCUS26817</name>
</gene>
<dbReference type="Proteomes" id="UP001174909">
    <property type="component" value="Unassembled WGS sequence"/>
</dbReference>
<keyword evidence="3" id="KW-0812">Transmembrane</keyword>
<protein>
    <recommendedName>
        <fullName evidence="10">Outer membrane efflux protein</fullName>
    </recommendedName>
</protein>
<evidence type="ECO:0000256" key="1">
    <source>
        <dbReference type="ARBA" id="ARBA00004442"/>
    </source>
</evidence>
<evidence type="ECO:0000256" key="6">
    <source>
        <dbReference type="SAM" id="Coils"/>
    </source>
</evidence>
<keyword evidence="4" id="KW-0472">Membrane</keyword>
<accession>A0AA35TJ38</accession>
<feature type="signal peptide" evidence="7">
    <location>
        <begin position="1"/>
        <end position="15"/>
    </location>
</feature>
<evidence type="ECO:0000256" key="7">
    <source>
        <dbReference type="SAM" id="SignalP"/>
    </source>
</evidence>
<dbReference type="AlphaFoldDB" id="A0AA35TJ38"/>
<organism evidence="8 9">
    <name type="scientific">Geodia barretti</name>
    <name type="common">Barrett's horny sponge</name>
    <dbReference type="NCBI Taxonomy" id="519541"/>
    <lineage>
        <taxon>Eukaryota</taxon>
        <taxon>Metazoa</taxon>
        <taxon>Porifera</taxon>
        <taxon>Demospongiae</taxon>
        <taxon>Heteroscleromorpha</taxon>
        <taxon>Tetractinellida</taxon>
        <taxon>Astrophorina</taxon>
        <taxon>Geodiidae</taxon>
        <taxon>Geodia</taxon>
    </lineage>
</organism>
<dbReference type="GO" id="GO:0015562">
    <property type="term" value="F:efflux transmembrane transporter activity"/>
    <property type="evidence" value="ECO:0007669"/>
    <property type="project" value="InterPro"/>
</dbReference>
<name>A0AA35TJ38_GEOBA</name>
<dbReference type="SUPFAM" id="SSF56954">
    <property type="entry name" value="Outer membrane efflux proteins (OEP)"/>
    <property type="match status" value="1"/>
</dbReference>
<evidence type="ECO:0000313" key="9">
    <source>
        <dbReference type="Proteomes" id="UP001174909"/>
    </source>
</evidence>
<keyword evidence="5" id="KW-0998">Cell outer membrane</keyword>
<reference evidence="8" key="1">
    <citation type="submission" date="2023-03" db="EMBL/GenBank/DDBJ databases">
        <authorList>
            <person name="Steffen K."/>
            <person name="Cardenas P."/>
        </authorList>
    </citation>
    <scope>NUCLEOTIDE SEQUENCE</scope>
</reference>
<evidence type="ECO:0000256" key="3">
    <source>
        <dbReference type="ARBA" id="ARBA00022692"/>
    </source>
</evidence>
<keyword evidence="7" id="KW-0732">Signal</keyword>
<evidence type="ECO:0000256" key="4">
    <source>
        <dbReference type="ARBA" id="ARBA00023136"/>
    </source>
</evidence>
<comment type="subcellular location">
    <subcellularLocation>
        <location evidence="1">Cell outer membrane</location>
    </subcellularLocation>
</comment>
<evidence type="ECO:0000256" key="5">
    <source>
        <dbReference type="ARBA" id="ARBA00023237"/>
    </source>
</evidence>
<evidence type="ECO:0000256" key="2">
    <source>
        <dbReference type="ARBA" id="ARBA00022452"/>
    </source>
</evidence>
<evidence type="ECO:0008006" key="10">
    <source>
        <dbReference type="Google" id="ProtNLM"/>
    </source>
</evidence>
<dbReference type="PANTHER" id="PTHR30026:SF20">
    <property type="entry name" value="OUTER MEMBRANE PROTEIN TOLC"/>
    <property type="match status" value="1"/>
</dbReference>
<feature type="coiled-coil region" evidence="6">
    <location>
        <begin position="395"/>
        <end position="451"/>
    </location>
</feature>
<dbReference type="GO" id="GO:0015288">
    <property type="term" value="F:porin activity"/>
    <property type="evidence" value="ECO:0007669"/>
    <property type="project" value="TreeGrafter"/>
</dbReference>
<dbReference type="InterPro" id="IPR051906">
    <property type="entry name" value="TolC-like"/>
</dbReference>
<dbReference type="EMBL" id="CASHTH010003739">
    <property type="protein sequence ID" value="CAI8048634.1"/>
    <property type="molecule type" value="Genomic_DNA"/>
</dbReference>
<sequence length="512" mass="57113">MVWLVVLIGLGATHARGDYRDLRTAFEQYQPPSHLFHLPTEAPPETPAQNDAFEAEKQRLLDLQTRWQEELRDLSAPTAFYHPDSRTLEDLTGAQADTAAAQAAVSQPFSQAVPEVLALLRSPAVKAAEHRVRAALEKYSQVSAVDDILRRYSAFAEGAMTGVGAMRGHGGGRGQFPFPGVLALKGQVVTQDVMAAREQLETARRDAVTAARKTHWRQWFLHQVLSITERTIGLLRELEQVSSTRYEAGRTSFQDVIKVQVQRELLDERLVTLREQLRNAHVETRQILHLPPDTPIGLPQVNLAGADIPDLPSLYDMAVAGRQELSVLRARIGKMDAMIEMAETMLLPAFDLGLSTYKDQAIRQVGTQAGQPTFATRTDAAAGAGQPKKPWFGFADAYLREMRQKRQAMQEELNRLQDATVALVRNKWFVLDRAKREKRLYQNTLVQLSEAALEVSTSGYESDRVAFADVIASYTLWLDANLALADKRSAYGISLAELEQAVGQSFTQRRKE</sequence>
<dbReference type="PANTHER" id="PTHR30026">
    <property type="entry name" value="OUTER MEMBRANE PROTEIN TOLC"/>
    <property type="match status" value="1"/>
</dbReference>
<dbReference type="Gene3D" id="1.20.1600.10">
    <property type="entry name" value="Outer membrane efflux proteins (OEP)"/>
    <property type="match status" value="1"/>
</dbReference>
<comment type="caution">
    <text evidence="8">The sequence shown here is derived from an EMBL/GenBank/DDBJ whole genome shotgun (WGS) entry which is preliminary data.</text>
</comment>
<proteinExistence type="predicted"/>
<keyword evidence="6" id="KW-0175">Coiled coil</keyword>
<feature type="chain" id="PRO_5041311875" description="Outer membrane efflux protein" evidence="7">
    <location>
        <begin position="16"/>
        <end position="512"/>
    </location>
</feature>
<keyword evidence="9" id="KW-1185">Reference proteome</keyword>
<dbReference type="GO" id="GO:1990281">
    <property type="term" value="C:efflux pump complex"/>
    <property type="evidence" value="ECO:0007669"/>
    <property type="project" value="TreeGrafter"/>
</dbReference>